<dbReference type="SUPFAM" id="SSF55073">
    <property type="entry name" value="Nucleotide cyclase"/>
    <property type="match status" value="1"/>
</dbReference>
<proteinExistence type="predicted"/>
<dbReference type="EC" id="2.7.7.65" evidence="1"/>
<dbReference type="Gene3D" id="3.30.70.270">
    <property type="match status" value="1"/>
</dbReference>
<dbReference type="InterPro" id="IPR043128">
    <property type="entry name" value="Rev_trsase/Diguanyl_cyclase"/>
</dbReference>
<dbReference type="FunFam" id="3.30.70.270:FF:000001">
    <property type="entry name" value="Diguanylate cyclase domain protein"/>
    <property type="match status" value="1"/>
</dbReference>
<dbReference type="InterPro" id="IPR050469">
    <property type="entry name" value="Diguanylate_Cyclase"/>
</dbReference>
<reference evidence="4 5" key="1">
    <citation type="submission" date="2012-10" db="EMBL/GenBank/DDBJ databases">
        <authorList>
            <person name="Genoscope - CEA"/>
        </authorList>
    </citation>
    <scope>NUCLEOTIDE SEQUENCE [LARGE SCALE GENOMIC DNA]</scope>
    <source>
        <strain evidence="5">AM13 / DSM 14728</strain>
    </source>
</reference>
<comment type="catalytic activity">
    <reaction evidence="2">
        <text>2 GTP = 3',3'-c-di-GMP + 2 diphosphate</text>
        <dbReference type="Rhea" id="RHEA:24898"/>
        <dbReference type="ChEBI" id="CHEBI:33019"/>
        <dbReference type="ChEBI" id="CHEBI:37565"/>
        <dbReference type="ChEBI" id="CHEBI:58805"/>
        <dbReference type="EC" id="2.7.7.65"/>
    </reaction>
</comment>
<evidence type="ECO:0000259" key="3">
    <source>
        <dbReference type="PROSITE" id="PS50887"/>
    </source>
</evidence>
<keyword evidence="5" id="KW-1185">Reference proteome</keyword>
<dbReference type="Pfam" id="PF00990">
    <property type="entry name" value="GGDEF"/>
    <property type="match status" value="1"/>
</dbReference>
<dbReference type="HOGENOM" id="CLU_000445_11_5_7"/>
<dbReference type="InterPro" id="IPR029787">
    <property type="entry name" value="Nucleotide_cyclase"/>
</dbReference>
<dbReference type="PANTHER" id="PTHR45138:SF9">
    <property type="entry name" value="DIGUANYLATE CYCLASE DGCM-RELATED"/>
    <property type="match status" value="1"/>
</dbReference>
<accession>L0RFB8</accession>
<dbReference type="PATRIC" id="fig|1121451.3.peg.2226"/>
<dbReference type="CDD" id="cd01949">
    <property type="entry name" value="GGDEF"/>
    <property type="match status" value="1"/>
</dbReference>
<dbReference type="eggNOG" id="COG3706">
    <property type="taxonomic scope" value="Bacteria"/>
</dbReference>
<evidence type="ECO:0000313" key="4">
    <source>
        <dbReference type="EMBL" id="CCO24271.1"/>
    </source>
</evidence>
<organism evidence="4 5">
    <name type="scientific">Maridesulfovibrio hydrothermalis AM13 = DSM 14728</name>
    <dbReference type="NCBI Taxonomy" id="1121451"/>
    <lineage>
        <taxon>Bacteria</taxon>
        <taxon>Pseudomonadati</taxon>
        <taxon>Thermodesulfobacteriota</taxon>
        <taxon>Desulfovibrionia</taxon>
        <taxon>Desulfovibrionales</taxon>
        <taxon>Desulfovibrionaceae</taxon>
        <taxon>Maridesulfovibrio</taxon>
    </lineage>
</organism>
<dbReference type="Proteomes" id="UP000010808">
    <property type="component" value="Chromosome"/>
</dbReference>
<protein>
    <recommendedName>
        <fullName evidence="1">diguanylate cyclase</fullName>
        <ecNumber evidence="1">2.7.7.65</ecNumber>
    </recommendedName>
</protein>
<dbReference type="EMBL" id="FO203522">
    <property type="protein sequence ID" value="CCO24271.1"/>
    <property type="molecule type" value="Genomic_DNA"/>
</dbReference>
<dbReference type="RefSeq" id="WP_015336871.1">
    <property type="nucleotide sequence ID" value="NC_020055.1"/>
</dbReference>
<dbReference type="OrthoDB" id="9790367at2"/>
<dbReference type="STRING" id="1121451.DESAM_22004"/>
<dbReference type="InterPro" id="IPR000160">
    <property type="entry name" value="GGDEF_dom"/>
</dbReference>
<dbReference type="AlphaFoldDB" id="L0RFB8"/>
<evidence type="ECO:0000256" key="1">
    <source>
        <dbReference type="ARBA" id="ARBA00012528"/>
    </source>
</evidence>
<dbReference type="PROSITE" id="PS50887">
    <property type="entry name" value="GGDEF"/>
    <property type="match status" value="1"/>
</dbReference>
<gene>
    <name evidence="4" type="ORF">DESAM_22004</name>
</gene>
<dbReference type="NCBIfam" id="TIGR00254">
    <property type="entry name" value="GGDEF"/>
    <property type="match status" value="1"/>
</dbReference>
<dbReference type="SMART" id="SM00267">
    <property type="entry name" value="GGDEF"/>
    <property type="match status" value="1"/>
</dbReference>
<evidence type="ECO:0000256" key="2">
    <source>
        <dbReference type="ARBA" id="ARBA00034247"/>
    </source>
</evidence>
<feature type="domain" description="GGDEF" evidence="3">
    <location>
        <begin position="123"/>
        <end position="259"/>
    </location>
</feature>
<dbReference type="GO" id="GO:0052621">
    <property type="term" value="F:diguanylate cyclase activity"/>
    <property type="evidence" value="ECO:0007669"/>
    <property type="project" value="UniProtKB-EC"/>
</dbReference>
<sequence>MSAEYIAENEASLLDELLSIREHFCRESKTCSSQSCPEGLAVLRICPGMTLDAWEILAERHGLNDWLTVPVNSDMTPHLNHVQNVLQKLSYKTEHDPLTGLSNRRVFERLLDQEIERSRRNKTPLSLAILDLDDFKKVNDTWGHLKGDEVLIDFAEMIAHTLRRYDLVARIGGEEFALILSGVGLFKAKQLVERLLDKAKALKFSTPDNSKSFSITCSAGIVCYKGIVNTDMRQLIDKADKALYKAKESGKDQVCTADIIDYESTTRETLVHANEKKFLFTGT</sequence>
<evidence type="ECO:0000313" key="5">
    <source>
        <dbReference type="Proteomes" id="UP000010808"/>
    </source>
</evidence>
<dbReference type="PANTHER" id="PTHR45138">
    <property type="entry name" value="REGULATORY COMPONENTS OF SENSORY TRANSDUCTION SYSTEM"/>
    <property type="match status" value="1"/>
</dbReference>
<name>L0RFB8_9BACT</name>
<dbReference type="KEGG" id="dhy:DESAM_22004"/>